<gene>
    <name evidence="1" type="ORF">YC6258_02994</name>
</gene>
<dbReference type="HOGENOM" id="CLU_3080412_0_0_6"/>
<dbReference type="AlphaFoldDB" id="A0A0C5VK26"/>
<reference evidence="1 2" key="1">
    <citation type="submission" date="2014-01" db="EMBL/GenBank/DDBJ databases">
        <title>Full genme sequencing of cellulolytic bacterium Gynuella sunshinyii YC6258T gen. nov., sp. nov.</title>
        <authorList>
            <person name="Khan H."/>
            <person name="Chung E.J."/>
            <person name="Chung Y.R."/>
        </authorList>
    </citation>
    <scope>NUCLEOTIDE SEQUENCE [LARGE SCALE GENOMIC DNA]</scope>
    <source>
        <strain evidence="1 2">YC6258</strain>
    </source>
</reference>
<evidence type="ECO:0000313" key="1">
    <source>
        <dbReference type="EMBL" id="AJQ95032.1"/>
    </source>
</evidence>
<protein>
    <submittedName>
        <fullName evidence="1">Uncharacterized protein</fullName>
    </submittedName>
</protein>
<proteinExistence type="predicted"/>
<organism evidence="1 2">
    <name type="scientific">Gynuella sunshinyii YC6258</name>
    <dbReference type="NCBI Taxonomy" id="1445510"/>
    <lineage>
        <taxon>Bacteria</taxon>
        <taxon>Pseudomonadati</taxon>
        <taxon>Pseudomonadota</taxon>
        <taxon>Gammaproteobacteria</taxon>
        <taxon>Oceanospirillales</taxon>
        <taxon>Saccharospirillaceae</taxon>
        <taxon>Gynuella</taxon>
    </lineage>
</organism>
<accession>A0A0C5VK26</accession>
<sequence>MSENHIGNSSVLQVLQRATAVSKNPVGRMKWRFKRIFGFSPAIGICVFQVMK</sequence>
<dbReference type="EMBL" id="CP007142">
    <property type="protein sequence ID" value="AJQ95032.1"/>
    <property type="molecule type" value="Genomic_DNA"/>
</dbReference>
<dbReference type="STRING" id="1445510.YC6258_02994"/>
<evidence type="ECO:0000313" key="2">
    <source>
        <dbReference type="Proteomes" id="UP000032266"/>
    </source>
</evidence>
<keyword evidence="2" id="KW-1185">Reference proteome</keyword>
<name>A0A0C5VK26_9GAMM</name>
<dbReference type="KEGG" id="gsn:YC6258_02994"/>
<dbReference type="Proteomes" id="UP000032266">
    <property type="component" value="Chromosome"/>
</dbReference>